<evidence type="ECO:0000256" key="4">
    <source>
        <dbReference type="ARBA" id="ARBA00022692"/>
    </source>
</evidence>
<feature type="domain" description="ABC transmembrane type-1" evidence="8">
    <location>
        <begin position="73"/>
        <end position="285"/>
    </location>
</feature>
<protein>
    <submittedName>
        <fullName evidence="9">Binding-protein-dependent transport systems inner membrane component</fullName>
    </submittedName>
</protein>
<dbReference type="InterPro" id="IPR035906">
    <property type="entry name" value="MetI-like_sf"/>
</dbReference>
<keyword evidence="5 7" id="KW-1133">Transmembrane helix</keyword>
<reference evidence="9 10" key="1">
    <citation type="journal article" date="2012" name="J. Bacteriol.">
        <title>Complete genome sequence of strain 1860, a crenarchaeon of the genus pyrobaculum able to grow with various electron acceptors.</title>
        <authorList>
            <person name="Mardanov A.V."/>
            <person name="Gumerov V.M."/>
            <person name="Slobodkina G.B."/>
            <person name="Beletsky A.V."/>
            <person name="Bonch-Osmolovskaya E.A."/>
            <person name="Ravin N.V."/>
            <person name="Skryabin K.G."/>
        </authorList>
    </citation>
    <scope>NUCLEOTIDE SEQUENCE [LARGE SCALE GENOMIC DNA]</scope>
    <source>
        <strain evidence="9 10">1860</strain>
    </source>
</reference>
<evidence type="ECO:0000313" key="10">
    <source>
        <dbReference type="Proteomes" id="UP000005867"/>
    </source>
</evidence>
<dbReference type="PANTHER" id="PTHR43005">
    <property type="entry name" value="BLR7065 PROTEIN"/>
    <property type="match status" value="1"/>
</dbReference>
<dbReference type="AlphaFoldDB" id="G7VDM8"/>
<feature type="transmembrane region" description="Helical" evidence="7">
    <location>
        <begin position="206"/>
        <end position="229"/>
    </location>
</feature>
<evidence type="ECO:0000256" key="5">
    <source>
        <dbReference type="ARBA" id="ARBA00022989"/>
    </source>
</evidence>
<evidence type="ECO:0000256" key="7">
    <source>
        <dbReference type="RuleBase" id="RU363032"/>
    </source>
</evidence>
<dbReference type="SUPFAM" id="SSF161098">
    <property type="entry name" value="MetI-like"/>
    <property type="match status" value="1"/>
</dbReference>
<feature type="transmembrane region" description="Helical" evidence="7">
    <location>
        <begin position="160"/>
        <end position="185"/>
    </location>
</feature>
<dbReference type="KEGG" id="pyr:P186_2623"/>
<dbReference type="PANTHER" id="PTHR43005:SF1">
    <property type="entry name" value="SPERMIDINE_PUTRESCINE TRANSPORT SYSTEM PERMEASE PROTEIN"/>
    <property type="match status" value="1"/>
</dbReference>
<evidence type="ECO:0000256" key="6">
    <source>
        <dbReference type="ARBA" id="ARBA00023136"/>
    </source>
</evidence>
<name>G7VDM8_9CREN</name>
<evidence type="ECO:0000256" key="3">
    <source>
        <dbReference type="ARBA" id="ARBA00022475"/>
    </source>
</evidence>
<evidence type="ECO:0000313" key="9">
    <source>
        <dbReference type="EMBL" id="AET34007.1"/>
    </source>
</evidence>
<feature type="transmembrane region" description="Helical" evidence="7">
    <location>
        <begin position="266"/>
        <end position="288"/>
    </location>
</feature>
<accession>G7VDM8</accession>
<dbReference type="GO" id="GO:0005886">
    <property type="term" value="C:plasma membrane"/>
    <property type="evidence" value="ECO:0007669"/>
    <property type="project" value="UniProtKB-SubCell"/>
</dbReference>
<dbReference type="STRING" id="1104324.P186_2623"/>
<keyword evidence="3" id="KW-1003">Cell membrane</keyword>
<gene>
    <name evidence="9" type="ORF">P186_2623</name>
</gene>
<evidence type="ECO:0000256" key="1">
    <source>
        <dbReference type="ARBA" id="ARBA00004651"/>
    </source>
</evidence>
<dbReference type="RefSeq" id="WP_014289832.1">
    <property type="nucleotide sequence ID" value="NC_016645.1"/>
</dbReference>
<dbReference type="eggNOG" id="arCOG00157">
    <property type="taxonomic scope" value="Archaea"/>
</dbReference>
<dbReference type="OrthoDB" id="45815at2157"/>
<evidence type="ECO:0000259" key="8">
    <source>
        <dbReference type="PROSITE" id="PS50928"/>
    </source>
</evidence>
<dbReference type="CDD" id="cd06261">
    <property type="entry name" value="TM_PBP2"/>
    <property type="match status" value="1"/>
</dbReference>
<dbReference type="GO" id="GO:0055085">
    <property type="term" value="P:transmembrane transport"/>
    <property type="evidence" value="ECO:0007669"/>
    <property type="project" value="InterPro"/>
</dbReference>
<evidence type="ECO:0000256" key="2">
    <source>
        <dbReference type="ARBA" id="ARBA00022448"/>
    </source>
</evidence>
<keyword evidence="10" id="KW-1185">Reference proteome</keyword>
<dbReference type="Proteomes" id="UP000005867">
    <property type="component" value="Chromosome"/>
</dbReference>
<dbReference type="GeneID" id="11594224"/>
<comment type="similarity">
    <text evidence="7">Belongs to the binding-protein-dependent transport system permease family.</text>
</comment>
<dbReference type="Pfam" id="PF00528">
    <property type="entry name" value="BPD_transp_1"/>
    <property type="match status" value="1"/>
</dbReference>
<keyword evidence="4 7" id="KW-0812">Transmembrane</keyword>
<organism evidence="9 10">
    <name type="scientific">Pyrobaculum ferrireducens</name>
    <dbReference type="NCBI Taxonomy" id="1104324"/>
    <lineage>
        <taxon>Archaea</taxon>
        <taxon>Thermoproteota</taxon>
        <taxon>Thermoprotei</taxon>
        <taxon>Thermoproteales</taxon>
        <taxon>Thermoproteaceae</taxon>
        <taxon>Pyrobaculum</taxon>
    </lineage>
</organism>
<feature type="transmembrane region" description="Helical" evidence="7">
    <location>
        <begin position="110"/>
        <end position="131"/>
    </location>
</feature>
<dbReference type="BioCyc" id="PSP1104324:GJSN-2567-MONOMER"/>
<keyword evidence="6 7" id="KW-0472">Membrane</keyword>
<dbReference type="PROSITE" id="PS50928">
    <property type="entry name" value="ABC_TM1"/>
    <property type="match status" value="1"/>
</dbReference>
<keyword evidence="2 7" id="KW-0813">Transport</keyword>
<proteinExistence type="inferred from homology"/>
<comment type="subcellular location">
    <subcellularLocation>
        <location evidence="1 7">Cell membrane</location>
        <topology evidence="1 7">Multi-pass membrane protein</topology>
    </subcellularLocation>
</comment>
<dbReference type="Gene3D" id="1.10.3720.10">
    <property type="entry name" value="MetI-like"/>
    <property type="match status" value="1"/>
</dbReference>
<dbReference type="EMBL" id="CP003098">
    <property type="protein sequence ID" value="AET34007.1"/>
    <property type="molecule type" value="Genomic_DNA"/>
</dbReference>
<sequence>MKFFSYLLFLAVPLLFLSIFTFYPVVASVFYSFYDSKTGDFGIGNYVRVLSDTNPLRALVMPRFGDTPPWGALIHNVVWIAIHVPLVTLLGLLLAYVLKYYVVGSNIVKGIVFLGMVIPPAIGGLIIRLMYDGDIGIVPKFFSALGVKELAVTWINYPNLALYALILGSVWIWLGFSVTIFTAALEAIPKSHIDAARVFGASSWQIFRRIVIPEVRAAIVIVVVMTMLWDMKIFDVVFASTGGGPGGATNVLALVVYNYFARSLDYYTASTVAVILTILVVPAVVFAVKKWL</sequence>
<dbReference type="HOGENOM" id="CLU_016047_0_0_2"/>
<feature type="transmembrane region" description="Helical" evidence="7">
    <location>
        <begin position="77"/>
        <end position="98"/>
    </location>
</feature>
<dbReference type="InterPro" id="IPR000515">
    <property type="entry name" value="MetI-like"/>
</dbReference>